<name>A0A6C7E5L0_ILUCY</name>
<evidence type="ECO:0000313" key="2">
    <source>
        <dbReference type="Proteomes" id="UP000011863"/>
    </source>
</evidence>
<keyword evidence="2" id="KW-1185">Reference proteome</keyword>
<dbReference type="KEGG" id="aym:YM304_02750"/>
<dbReference type="AlphaFoldDB" id="A0A6C7E5L0"/>
<protein>
    <recommendedName>
        <fullName evidence="3">DUF429 domain-containing protein</fullName>
    </recommendedName>
</protein>
<sequence length="239" mass="26693">MVVKKLPYKNLAGVVPCPAGWVILPARMAGITVAAEEAFVVERLFDVLDFRPTFDAAAINAPMGLRDEPGAEFRQCEIEAREFVGWPRAAAIYGTPSRAALSETSGLAASKLEPWMNGHDKRRFRWLREAAQELQPYHSRRMFSAHPDVSFTQMNGEVPLKTSPFHEEGRLERLELIKQQLPGVDEVVTRTPPKGVHPTHLVSAAALLWTARRGSGRAISRFPLDPAWDAEGMRMELVR</sequence>
<dbReference type="OrthoDB" id="9811476at2"/>
<dbReference type="Proteomes" id="UP000011863">
    <property type="component" value="Chromosome"/>
</dbReference>
<evidence type="ECO:0008006" key="3">
    <source>
        <dbReference type="Google" id="ProtNLM"/>
    </source>
</evidence>
<evidence type="ECO:0000313" key="1">
    <source>
        <dbReference type="EMBL" id="BAN00589.1"/>
    </source>
</evidence>
<dbReference type="RefSeq" id="WP_015439837.1">
    <property type="nucleotide sequence ID" value="NC_020520.1"/>
</dbReference>
<accession>A0A6C7E5L0</accession>
<gene>
    <name evidence="1" type="ORF">YM304_02750</name>
</gene>
<reference evidence="1 2" key="1">
    <citation type="journal article" date="2013" name="Int. J. Syst. Evol. Microbiol.">
        <title>Ilumatobacter nonamiense sp. nov. and Ilumatobacter coccineum sp. nov., isolated from seashore sand.</title>
        <authorList>
            <person name="Matsumoto A."/>
            <person name="Kasai H."/>
            <person name="Matsuo Y."/>
            <person name="Shizuri Y."/>
            <person name="Ichikawa N."/>
            <person name="Fujita N."/>
            <person name="Omura S."/>
            <person name="Takahashi Y."/>
        </authorList>
    </citation>
    <scope>NUCLEOTIDE SEQUENCE [LARGE SCALE GENOMIC DNA]</scope>
    <source>
        <strain evidence="2">NBRC 103263 / KCTC 29153 / YM16-304</strain>
    </source>
</reference>
<proteinExistence type="predicted"/>
<dbReference type="InterPro" id="IPR007362">
    <property type="entry name" value="DUF429"/>
</dbReference>
<organism evidence="1 2">
    <name type="scientific">Ilumatobacter coccineus (strain NBRC 103263 / KCTC 29153 / YM16-304)</name>
    <dbReference type="NCBI Taxonomy" id="1313172"/>
    <lineage>
        <taxon>Bacteria</taxon>
        <taxon>Bacillati</taxon>
        <taxon>Actinomycetota</taxon>
        <taxon>Acidimicrobiia</taxon>
        <taxon>Acidimicrobiales</taxon>
        <taxon>Ilumatobacteraceae</taxon>
        <taxon>Ilumatobacter</taxon>
    </lineage>
</organism>
<dbReference type="Pfam" id="PF04250">
    <property type="entry name" value="DUF429"/>
    <property type="match status" value="1"/>
</dbReference>
<dbReference type="EMBL" id="AP012057">
    <property type="protein sequence ID" value="BAN00589.1"/>
    <property type="molecule type" value="Genomic_DNA"/>
</dbReference>